<comment type="similarity">
    <text evidence="3">Belongs to the UbiH/COQ6 family.</text>
</comment>
<evidence type="ECO:0000256" key="7">
    <source>
        <dbReference type="ARBA" id="ARBA00023033"/>
    </source>
</evidence>
<evidence type="ECO:0000256" key="3">
    <source>
        <dbReference type="ARBA" id="ARBA00005349"/>
    </source>
</evidence>
<dbReference type="GO" id="GO:0071949">
    <property type="term" value="F:FAD binding"/>
    <property type="evidence" value="ECO:0007669"/>
    <property type="project" value="InterPro"/>
</dbReference>
<dbReference type="PROSITE" id="PS51257">
    <property type="entry name" value="PROKAR_LIPOPROTEIN"/>
    <property type="match status" value="1"/>
</dbReference>
<dbReference type="NCBIfam" id="TIGR01988">
    <property type="entry name" value="Ubi-OHases"/>
    <property type="match status" value="1"/>
</dbReference>
<evidence type="ECO:0000256" key="8">
    <source>
        <dbReference type="ARBA" id="ARBA00065734"/>
    </source>
</evidence>
<proteinExistence type="inferred from homology"/>
<dbReference type="Pfam" id="PF01494">
    <property type="entry name" value="FAD_binding_3"/>
    <property type="match status" value="1"/>
</dbReference>
<dbReference type="InterPro" id="IPR010971">
    <property type="entry name" value="UbiH/COQ6"/>
</dbReference>
<dbReference type="InterPro" id="IPR036188">
    <property type="entry name" value="FAD/NAD-bd_sf"/>
</dbReference>
<comment type="cofactor">
    <cofactor evidence="1">
        <name>FAD</name>
        <dbReference type="ChEBI" id="CHEBI:57692"/>
    </cofactor>
</comment>
<dbReference type="PANTHER" id="PTHR43876">
    <property type="entry name" value="UBIQUINONE BIOSYNTHESIS MONOOXYGENASE COQ6, MITOCHONDRIAL"/>
    <property type="match status" value="1"/>
</dbReference>
<dbReference type="NCBIfam" id="TIGR01984">
    <property type="entry name" value="UbiH"/>
    <property type="match status" value="1"/>
</dbReference>
<name>A0A369BUS2_9GAMM</name>
<dbReference type="GO" id="GO:0008681">
    <property type="term" value="F:2-octaprenyl-6-methoxyphenol hydroxylase activity"/>
    <property type="evidence" value="ECO:0007669"/>
    <property type="project" value="InterPro"/>
</dbReference>
<keyword evidence="7" id="KW-0503">Monooxygenase</keyword>
<dbReference type="AlphaFoldDB" id="A0A369BUS2"/>
<feature type="domain" description="FAD-binding" evidence="9">
    <location>
        <begin position="17"/>
        <end position="335"/>
    </location>
</feature>
<dbReference type="SUPFAM" id="SSF51905">
    <property type="entry name" value="FAD/NAD(P)-binding domain"/>
    <property type="match status" value="1"/>
</dbReference>
<dbReference type="EMBL" id="QPJY01000016">
    <property type="protein sequence ID" value="RCX24755.1"/>
    <property type="molecule type" value="Genomic_DNA"/>
</dbReference>
<reference evidence="10 11" key="1">
    <citation type="submission" date="2018-07" db="EMBL/GenBank/DDBJ databases">
        <title>Genomic Encyclopedia of Type Strains, Phase IV (KMG-IV): sequencing the most valuable type-strain genomes for metagenomic binning, comparative biology and taxonomic classification.</title>
        <authorList>
            <person name="Goeker M."/>
        </authorList>
    </citation>
    <scope>NUCLEOTIDE SEQUENCE [LARGE SCALE GENOMIC DNA]</scope>
    <source>
        <strain evidence="10 11">DSM 26407</strain>
    </source>
</reference>
<dbReference type="InterPro" id="IPR002938">
    <property type="entry name" value="FAD-bd"/>
</dbReference>
<comment type="pathway">
    <text evidence="2">Cofactor biosynthesis; ubiquinone biosynthesis.</text>
</comment>
<evidence type="ECO:0000256" key="4">
    <source>
        <dbReference type="ARBA" id="ARBA00022630"/>
    </source>
</evidence>
<dbReference type="FunFam" id="3.50.50.60:FF:000021">
    <property type="entry name" value="Ubiquinone biosynthesis monooxygenase COQ6"/>
    <property type="match status" value="1"/>
</dbReference>
<dbReference type="Gene3D" id="3.50.50.60">
    <property type="entry name" value="FAD/NAD(P)-binding domain"/>
    <property type="match status" value="2"/>
</dbReference>
<protein>
    <submittedName>
        <fullName evidence="10">2-octaprenyl-6-methoxyphenol hydroxylase /2-octaprenyl-3-methyl-6-methoxy-1,4-benzoquinol hydroxylase</fullName>
    </submittedName>
</protein>
<evidence type="ECO:0000256" key="5">
    <source>
        <dbReference type="ARBA" id="ARBA00022827"/>
    </source>
</evidence>
<sequence>MQADPRNSQLETGNPAYDIAIVGGGLSGSSLACALAGCGLRIAVIESAPPAEDGAPAAFDERVLALAYGSRRILDGLGVWAGLAAAAAPIRRIHVSDRGHFGCVRLDAAEEGVEALGYVLPMRPLGRALAAAARAAAGVDYLNPARCTAAGLTPELATLTLETPAGERTLTARLLVVADGGRTGLQESLGIRTSVRDYGQSAIIANVATEYPHEGVAYERFTDTGPLALLPLDGHRCALVWSVPPDQAGEIAALPDARFLERLQARFGERLGRFTAVGERHVYPLRLTQAGEWARPRLVLVGNAAHTLHPIAGQGFNLGLRDVAVLAEVLAEAARAGDDPGSAAVTRAYARRRRVDLRRTIGLTDALARLFSNDLPPLVLVRDLGLVGMGLVPGLRHWLARVTMGLARPIPRLAGGRPLCHAGDAGDISGQ</sequence>
<evidence type="ECO:0000313" key="10">
    <source>
        <dbReference type="EMBL" id="RCX24755.1"/>
    </source>
</evidence>
<dbReference type="InterPro" id="IPR018168">
    <property type="entry name" value="Ubi_Hdrlase_CS"/>
</dbReference>
<evidence type="ECO:0000256" key="1">
    <source>
        <dbReference type="ARBA" id="ARBA00001974"/>
    </source>
</evidence>
<dbReference type="NCBIfam" id="NF004356">
    <property type="entry name" value="PRK05732.1"/>
    <property type="match status" value="1"/>
</dbReference>
<gene>
    <name evidence="10" type="ORF">DFQ59_11641</name>
</gene>
<keyword evidence="6" id="KW-0560">Oxidoreductase</keyword>
<comment type="subunit">
    <text evidence="8">Component of the Ubi complex metabolon, which regroups five ubiquinone biosynthesis proteins (UbiE, UbiF, UbiG, UbiH and UbiI) and two accessory factors (UbiK and the lipid-binding protein UbiJ).</text>
</comment>
<keyword evidence="5" id="KW-0274">FAD</keyword>
<evidence type="ECO:0000256" key="6">
    <source>
        <dbReference type="ARBA" id="ARBA00023002"/>
    </source>
</evidence>
<dbReference type="PROSITE" id="PS01304">
    <property type="entry name" value="UBIH"/>
    <property type="match status" value="1"/>
</dbReference>
<dbReference type="Proteomes" id="UP000252707">
    <property type="component" value="Unassembled WGS sequence"/>
</dbReference>
<accession>A0A369BUS2</accession>
<dbReference type="GO" id="GO:0006744">
    <property type="term" value="P:ubiquinone biosynthetic process"/>
    <property type="evidence" value="ECO:0007669"/>
    <property type="project" value="UniProtKB-UniPathway"/>
</dbReference>
<evidence type="ECO:0000256" key="2">
    <source>
        <dbReference type="ARBA" id="ARBA00004749"/>
    </source>
</evidence>
<dbReference type="RefSeq" id="WP_114281204.1">
    <property type="nucleotide sequence ID" value="NZ_QPJY01000016.1"/>
</dbReference>
<keyword evidence="11" id="KW-1185">Reference proteome</keyword>
<dbReference type="PANTHER" id="PTHR43876:SF8">
    <property type="entry name" value="2-OCTAPRENYL-6-METHOXYPHENOL HYDROXYLASE"/>
    <property type="match status" value="1"/>
</dbReference>
<evidence type="ECO:0000259" key="9">
    <source>
        <dbReference type="Pfam" id="PF01494"/>
    </source>
</evidence>
<organism evidence="10 11">
    <name type="scientific">Thioalbus denitrificans</name>
    <dbReference type="NCBI Taxonomy" id="547122"/>
    <lineage>
        <taxon>Bacteria</taxon>
        <taxon>Pseudomonadati</taxon>
        <taxon>Pseudomonadota</taxon>
        <taxon>Gammaproteobacteria</taxon>
        <taxon>Chromatiales</taxon>
        <taxon>Ectothiorhodospiraceae</taxon>
        <taxon>Thioalbus</taxon>
    </lineage>
</organism>
<dbReference type="OrthoDB" id="9769565at2"/>
<dbReference type="GO" id="GO:0110142">
    <property type="term" value="C:ubiquinone biosynthesis complex"/>
    <property type="evidence" value="ECO:0007669"/>
    <property type="project" value="UniProtKB-ARBA"/>
</dbReference>
<dbReference type="PRINTS" id="PR00420">
    <property type="entry name" value="RNGMNOXGNASE"/>
</dbReference>
<comment type="caution">
    <text evidence="10">The sequence shown here is derived from an EMBL/GenBank/DDBJ whole genome shotgun (WGS) entry which is preliminary data.</text>
</comment>
<keyword evidence="4" id="KW-0285">Flavoprotein</keyword>
<evidence type="ECO:0000313" key="11">
    <source>
        <dbReference type="Proteomes" id="UP000252707"/>
    </source>
</evidence>
<dbReference type="UniPathway" id="UPA00232"/>
<dbReference type="InterPro" id="IPR051205">
    <property type="entry name" value="UbiH/COQ6_monooxygenase"/>
</dbReference>
<dbReference type="InterPro" id="IPR011295">
    <property type="entry name" value="UbiH"/>
</dbReference>